<proteinExistence type="predicted"/>
<organism evidence="1 2">
    <name type="scientific">Portunus trituberculatus</name>
    <name type="common">Swimming crab</name>
    <name type="synonym">Neptunus trituberculatus</name>
    <dbReference type="NCBI Taxonomy" id="210409"/>
    <lineage>
        <taxon>Eukaryota</taxon>
        <taxon>Metazoa</taxon>
        <taxon>Ecdysozoa</taxon>
        <taxon>Arthropoda</taxon>
        <taxon>Crustacea</taxon>
        <taxon>Multicrustacea</taxon>
        <taxon>Malacostraca</taxon>
        <taxon>Eumalacostraca</taxon>
        <taxon>Eucarida</taxon>
        <taxon>Decapoda</taxon>
        <taxon>Pleocyemata</taxon>
        <taxon>Brachyura</taxon>
        <taxon>Eubrachyura</taxon>
        <taxon>Portunoidea</taxon>
        <taxon>Portunidae</taxon>
        <taxon>Portuninae</taxon>
        <taxon>Portunus</taxon>
    </lineage>
</organism>
<evidence type="ECO:0000313" key="1">
    <source>
        <dbReference type="EMBL" id="MPC23405.1"/>
    </source>
</evidence>
<name>A0A5B7DQA9_PORTR</name>
<sequence length="64" mass="6832">MVKRNRARVAAGRLRVAARRKKGRVAALPGDSGMCGMAAVAPIPRSAPTWCYEGDCRGVLPVPR</sequence>
<dbReference type="AlphaFoldDB" id="A0A5B7DQA9"/>
<dbReference type="EMBL" id="VSRR010001202">
    <property type="protein sequence ID" value="MPC23405.1"/>
    <property type="molecule type" value="Genomic_DNA"/>
</dbReference>
<reference evidence="1 2" key="1">
    <citation type="submission" date="2019-05" db="EMBL/GenBank/DDBJ databases">
        <title>Another draft genome of Portunus trituberculatus and its Hox gene families provides insights of decapod evolution.</title>
        <authorList>
            <person name="Jeong J.-H."/>
            <person name="Song I."/>
            <person name="Kim S."/>
            <person name="Choi T."/>
            <person name="Kim D."/>
            <person name="Ryu S."/>
            <person name="Kim W."/>
        </authorList>
    </citation>
    <scope>NUCLEOTIDE SEQUENCE [LARGE SCALE GENOMIC DNA]</scope>
    <source>
        <tissue evidence="1">Muscle</tissue>
    </source>
</reference>
<accession>A0A5B7DQA9</accession>
<protein>
    <submittedName>
        <fullName evidence="1">Uncharacterized protein</fullName>
    </submittedName>
</protein>
<keyword evidence="2" id="KW-1185">Reference proteome</keyword>
<evidence type="ECO:0000313" key="2">
    <source>
        <dbReference type="Proteomes" id="UP000324222"/>
    </source>
</evidence>
<dbReference type="Proteomes" id="UP000324222">
    <property type="component" value="Unassembled WGS sequence"/>
</dbReference>
<comment type="caution">
    <text evidence="1">The sequence shown here is derived from an EMBL/GenBank/DDBJ whole genome shotgun (WGS) entry which is preliminary data.</text>
</comment>
<gene>
    <name evidence="1" type="ORF">E2C01_016449</name>
</gene>